<feature type="region of interest" description="Disordered" evidence="13">
    <location>
        <begin position="753"/>
        <end position="773"/>
    </location>
</feature>
<evidence type="ECO:0000313" key="15">
    <source>
        <dbReference type="Proteomes" id="UP000284842"/>
    </source>
</evidence>
<accession>A0A409YM07</accession>
<dbReference type="GO" id="GO:0034045">
    <property type="term" value="C:phagophore assembly site membrane"/>
    <property type="evidence" value="ECO:0007669"/>
    <property type="project" value="UniProtKB-SubCell"/>
</dbReference>
<feature type="compositionally biased region" description="Polar residues" evidence="13">
    <location>
        <begin position="382"/>
        <end position="391"/>
    </location>
</feature>
<evidence type="ECO:0000256" key="10">
    <source>
        <dbReference type="ARBA" id="ARBA00024479"/>
    </source>
</evidence>
<dbReference type="PANTHER" id="PTHR13190">
    <property type="entry name" value="AUTOPHAGY-RELATED 2, ISOFORM A"/>
    <property type="match status" value="1"/>
</dbReference>
<gene>
    <name evidence="14" type="ORF">CVT24_007729</name>
</gene>
<dbReference type="GO" id="GO:0000422">
    <property type="term" value="P:autophagy of mitochondrion"/>
    <property type="evidence" value="ECO:0007669"/>
    <property type="project" value="TreeGrafter"/>
</dbReference>
<sequence>MAWYSSWIPGLPSINFAIPVSIQNHFVSFLLKKSLGHLLKPGQLDLHQIDSQIGSGYVQVNDLELDPEAINHHLTGIPLTLTQGRLSSVKARVPWPNPLASTIGLSLNNLNLVFSVQNSPPVDISPAALSESISSVAESFIQEENAPLDEVNFWKSIHQDSPSLSKSSMDPSLPGGLGYSVANDGDHGKIDMDPAGVSVVATLIERLLARFEFDAQAIQLTLNHPGNMSLHIFIENVVYQTANEKAGERPTFHGERRTLSVKGLSFSVQDLKPTSQYPAFSDTSSKRTSRPGSPPSSMDEDAEADLSRSIVSFSLKDPSPPSSVSSSLYESALSFSQPAQGVPEDPVDIKEIPLRDKTPSPPTEQMVCSFGTTPITVELLTPSPTQSSSEDNPFVDAEDPSLGEIDINITCGVIAFAFQPWQVNGFLCLLDVMSTVEDSNSSVSSTPLPLPSYAVKADLRGVVVLLSSHQPHAMQDSQLIQEDFFAKPLVPPGLHSPYSRLHLDGLSLSITQTKHNTDERHSTSLSFTLNDVSIFLFTRPLFSETSSSEHRLNAFPLLLIDHPTVEQYSGMHRQPDFEGSYPKLPSFDLIDWTHSKTADFGVKVSQWKARVTKHHTQQQQSYSLMQSRLASSPAIVVEGTNTIDTNWQMKLDIRVAPLHLRGDLSVLTHEEGILLFLDELRCMRQMEAEKTFVKTSTLPAHRESLEAPRPHISIFVPLVRLSLRSPPPANCTVRSGYVIADLHGIRVSSGNVTPSHPRARFLDPSSSNQEDEIGGGDVVLNAECSRIVASCAPARSHVASAFLSIGSLSEPLAYKPDRQDIHEMELPNAPLKPRVSIIKPGKSIHKTKPIQAFSIDIPAIHAELSKPQFDALQYWADDTAQYLERISGKRRADDEITETASQDTSMVGSKFFARSKTGSSLSNSAAESGELIIKTTITEVFLRICLPRGEEGVKECRPFDVMVSDVDVLLELGHENQTTLNVDVSSGQIVDMTEDGILRGLLEKSQVTTPKPMIKLRFGTSIQPHTNIKETRIKLSLQGFCYNIHPDFSWINELALFAKNPPGTFEAVIPSDRTKVGLKILDGSIRVFGAKHPGSLVSYIQELDFSTDVVGKSPESTFEISAASFALLAIDDVNSIVPESRRNVPGVSFWTSAGYALVAHLAELKLVLHNQTQYLPAWKVIIDQISLQLHLCADTMTAVTSFIQDLTSVFTPADETPKVSTIKRPTMIKQNEDDEIRMMVETSASVDEQAFKKLPDIGPAPDMIYDDLPTNLEYLDVSYGTAAGLREIRDDDLDDFDREEVPREDNDPSTISRIGGETIKIFESSGLEAIEDYFTNIPPDTSQGTTVVGDATFSLRISNGHLGLFLYDGYDWEKTRKTIEEGVKEMRKKLAKIRQLVATGQLQDPSVEDTSDLLFNSVYIGLEQDETTLGEPAALIAAIDEELKEELETGSQSSWQSLRPTQPAKAKSKPVKLHGKSLTRPRTPSIEFSIQGATVEFDKFKDDNSTASRTFVLVRDLEILDHIKTSTWKKFLTQLKQDSRGNVRETDSNMVRIELCGVRPVPGQLAEESRLKAKILPLRLYVDQDAVDFLKKFFSFKAPSDQVPGANAQPDEDETCIQMAEIFPIDLKLDYKPRRVDYRALKEGKTIELMNFFHFDGAEMTLRHITLAGVTGWGKLFEKLNDLWTPDVKATQLVEVISGVAPIRSLVNVGSGVADLILLPIAQYKKDGRVARGVQKGATAFVKTTAIEAIKMGAKLATGTQVILEQAEDILGGQEITAETVQVPTTDDLNFSDDDNETSAELISRYAQQPADIREGVQSAYKSMQRNLNSAAQTILAVPMRVYEESGNEGPIRSVIRAVPIAVLKPMIGASEAVSKTLLGLHNTLDPTVRQENEAKYKLR</sequence>
<protein>
    <recommendedName>
        <fullName evidence="4">Autophagy-related protein 2</fullName>
    </recommendedName>
</protein>
<dbReference type="PANTHER" id="PTHR13190:SF1">
    <property type="entry name" value="AUTOPHAGY-RELATED 2, ISOFORM A"/>
    <property type="match status" value="1"/>
</dbReference>
<evidence type="ECO:0000256" key="9">
    <source>
        <dbReference type="ARBA" id="ARBA00023136"/>
    </source>
</evidence>
<comment type="subcellular location">
    <subcellularLocation>
        <location evidence="1">Endoplasmic reticulum membrane</location>
        <topology evidence="1">Peripheral membrane protein</topology>
    </subcellularLocation>
    <subcellularLocation>
        <location evidence="2">Preautophagosomal structure membrane</location>
        <topology evidence="2">Peripheral membrane protein</topology>
    </subcellularLocation>
</comment>
<evidence type="ECO:0000256" key="3">
    <source>
        <dbReference type="ARBA" id="ARBA00009714"/>
    </source>
</evidence>
<feature type="region of interest" description="Disordered" evidence="13">
    <location>
        <begin position="1449"/>
        <end position="1480"/>
    </location>
</feature>
<dbReference type="EMBL" id="NHTK01001044">
    <property type="protein sequence ID" value="PPR03614.1"/>
    <property type="molecule type" value="Genomic_DNA"/>
</dbReference>
<keyword evidence="8" id="KW-0445">Lipid transport</keyword>
<feature type="region of interest" description="Disordered" evidence="13">
    <location>
        <begin position="274"/>
        <end position="304"/>
    </location>
</feature>
<evidence type="ECO:0000256" key="8">
    <source>
        <dbReference type="ARBA" id="ARBA00023055"/>
    </source>
</evidence>
<evidence type="ECO:0000256" key="6">
    <source>
        <dbReference type="ARBA" id="ARBA00022824"/>
    </source>
</evidence>
<dbReference type="GO" id="GO:0032266">
    <property type="term" value="F:phosphatidylinositol-3-phosphate binding"/>
    <property type="evidence" value="ECO:0007669"/>
    <property type="project" value="TreeGrafter"/>
</dbReference>
<evidence type="ECO:0000256" key="7">
    <source>
        <dbReference type="ARBA" id="ARBA00023006"/>
    </source>
</evidence>
<dbReference type="STRING" id="181874.A0A409YM07"/>
<keyword evidence="7" id="KW-0072">Autophagy</keyword>
<dbReference type="GO" id="GO:0005789">
    <property type="term" value="C:endoplasmic reticulum membrane"/>
    <property type="evidence" value="ECO:0007669"/>
    <property type="project" value="UniProtKB-SubCell"/>
</dbReference>
<comment type="catalytic activity">
    <reaction evidence="12">
        <text>a 1,2-diacyl-sn-glycero-3-phosphocholine(in) = a 1,2-diacyl-sn-glycero-3-phosphocholine(out)</text>
        <dbReference type="Rhea" id="RHEA:38571"/>
        <dbReference type="ChEBI" id="CHEBI:57643"/>
    </reaction>
</comment>
<evidence type="ECO:0000256" key="5">
    <source>
        <dbReference type="ARBA" id="ARBA00022448"/>
    </source>
</evidence>
<comment type="catalytic activity">
    <reaction evidence="11">
        <text>a 1,2-diacyl-sn-glycero-3-phosphoethanolamine(in) = a 1,2-diacyl-sn-glycero-3-phosphoethanolamine(out)</text>
        <dbReference type="Rhea" id="RHEA:38895"/>
        <dbReference type="ChEBI" id="CHEBI:64612"/>
    </reaction>
</comment>
<evidence type="ECO:0000256" key="11">
    <source>
        <dbReference type="ARBA" id="ARBA00024615"/>
    </source>
</evidence>
<name>A0A409YM07_9AGAR</name>
<proteinExistence type="inferred from homology"/>
<evidence type="ECO:0000256" key="13">
    <source>
        <dbReference type="SAM" id="MobiDB-lite"/>
    </source>
</evidence>
<feature type="compositionally biased region" description="Polar residues" evidence="13">
    <location>
        <begin position="274"/>
        <end position="283"/>
    </location>
</feature>
<dbReference type="Proteomes" id="UP000284842">
    <property type="component" value="Unassembled WGS sequence"/>
</dbReference>
<evidence type="ECO:0000313" key="14">
    <source>
        <dbReference type="EMBL" id="PPR03614.1"/>
    </source>
</evidence>
<comment type="caution">
    <text evidence="14">The sequence shown here is derived from an EMBL/GenBank/DDBJ whole genome shotgun (WGS) entry which is preliminary data.</text>
</comment>
<evidence type="ECO:0000256" key="4">
    <source>
        <dbReference type="ARBA" id="ARBA00018070"/>
    </source>
</evidence>
<feature type="compositionally biased region" description="Basic and acidic residues" evidence="13">
    <location>
        <begin position="347"/>
        <end position="358"/>
    </location>
</feature>
<reference evidence="14 15" key="1">
    <citation type="journal article" date="2018" name="Evol. Lett.">
        <title>Horizontal gene cluster transfer increased hallucinogenic mushroom diversity.</title>
        <authorList>
            <person name="Reynolds H.T."/>
            <person name="Vijayakumar V."/>
            <person name="Gluck-Thaler E."/>
            <person name="Korotkin H.B."/>
            <person name="Matheny P.B."/>
            <person name="Slot J.C."/>
        </authorList>
    </citation>
    <scope>NUCLEOTIDE SEQUENCE [LARGE SCALE GENOMIC DNA]</scope>
    <source>
        <strain evidence="14 15">2629</strain>
    </source>
</reference>
<feature type="compositionally biased region" description="Polar residues" evidence="13">
    <location>
        <begin position="1449"/>
        <end position="1460"/>
    </location>
</feature>
<comment type="catalytic activity">
    <reaction evidence="10">
        <text>a 1,2-diacyl-sn-glycero-3-phospho-L-serine(in) = a 1,2-diacyl-sn-glycero-3-phospho-L-serine(out)</text>
        <dbReference type="Rhea" id="RHEA:38663"/>
        <dbReference type="ChEBI" id="CHEBI:57262"/>
    </reaction>
</comment>
<dbReference type="GO" id="GO:0061709">
    <property type="term" value="P:reticulophagy"/>
    <property type="evidence" value="ECO:0007669"/>
    <property type="project" value="TreeGrafter"/>
</dbReference>
<keyword evidence="5" id="KW-0813">Transport</keyword>
<keyword evidence="9" id="KW-0472">Membrane</keyword>
<evidence type="ECO:0000256" key="2">
    <source>
        <dbReference type="ARBA" id="ARBA00004623"/>
    </source>
</evidence>
<dbReference type="GO" id="GO:0061723">
    <property type="term" value="P:glycophagy"/>
    <property type="evidence" value="ECO:0007669"/>
    <property type="project" value="TreeGrafter"/>
</dbReference>
<comment type="similarity">
    <text evidence="3">Belongs to the ATG2 family.</text>
</comment>
<dbReference type="GO" id="GO:0034727">
    <property type="term" value="P:piecemeal microautophagy of the nucleus"/>
    <property type="evidence" value="ECO:0007669"/>
    <property type="project" value="TreeGrafter"/>
</dbReference>
<dbReference type="InterPro" id="IPR026849">
    <property type="entry name" value="ATG2"/>
</dbReference>
<dbReference type="OrthoDB" id="18982at2759"/>
<keyword evidence="6" id="KW-0256">Endoplasmic reticulum</keyword>
<evidence type="ECO:0000256" key="1">
    <source>
        <dbReference type="ARBA" id="ARBA00004406"/>
    </source>
</evidence>
<organism evidence="14 15">
    <name type="scientific">Panaeolus cyanescens</name>
    <dbReference type="NCBI Taxonomy" id="181874"/>
    <lineage>
        <taxon>Eukaryota</taxon>
        <taxon>Fungi</taxon>
        <taxon>Dikarya</taxon>
        <taxon>Basidiomycota</taxon>
        <taxon>Agaricomycotina</taxon>
        <taxon>Agaricomycetes</taxon>
        <taxon>Agaricomycetidae</taxon>
        <taxon>Agaricales</taxon>
        <taxon>Agaricineae</taxon>
        <taxon>Galeropsidaceae</taxon>
        <taxon>Panaeolus</taxon>
    </lineage>
</organism>
<dbReference type="GO" id="GO:0043495">
    <property type="term" value="F:protein-membrane adaptor activity"/>
    <property type="evidence" value="ECO:0007669"/>
    <property type="project" value="TreeGrafter"/>
</dbReference>
<feature type="region of interest" description="Disordered" evidence="13">
    <location>
        <begin position="378"/>
        <end position="398"/>
    </location>
</feature>
<evidence type="ECO:0000256" key="12">
    <source>
        <dbReference type="ARBA" id="ARBA00024631"/>
    </source>
</evidence>
<keyword evidence="15" id="KW-1185">Reference proteome</keyword>
<dbReference type="GO" id="GO:0000045">
    <property type="term" value="P:autophagosome assembly"/>
    <property type="evidence" value="ECO:0007669"/>
    <property type="project" value="TreeGrafter"/>
</dbReference>
<dbReference type="GO" id="GO:0006869">
    <property type="term" value="P:lipid transport"/>
    <property type="evidence" value="ECO:0007669"/>
    <property type="project" value="UniProtKB-KW"/>
</dbReference>
<dbReference type="Pfam" id="PF13329">
    <property type="entry name" value="ATG2_CAD"/>
    <property type="match status" value="1"/>
</dbReference>
<dbReference type="InParanoid" id="A0A409YM07"/>
<dbReference type="GO" id="GO:0061908">
    <property type="term" value="C:phagophore"/>
    <property type="evidence" value="ECO:0007669"/>
    <property type="project" value="TreeGrafter"/>
</dbReference>
<feature type="compositionally biased region" description="Basic residues" evidence="13">
    <location>
        <begin position="1466"/>
        <end position="1479"/>
    </location>
</feature>
<feature type="region of interest" description="Disordered" evidence="13">
    <location>
        <begin position="336"/>
        <end position="363"/>
    </location>
</feature>